<reference evidence="2" key="1">
    <citation type="submission" date="2022-03" db="EMBL/GenBank/DDBJ databases">
        <title>Draft genome sequence of Aduncisulcus paluster, a free-living microaerophilic Fornicata.</title>
        <authorList>
            <person name="Yuyama I."/>
            <person name="Kume K."/>
            <person name="Tamura T."/>
            <person name="Inagaki Y."/>
            <person name="Hashimoto T."/>
        </authorList>
    </citation>
    <scope>NUCLEOTIDE SEQUENCE</scope>
    <source>
        <strain evidence="2">NY0171</strain>
    </source>
</reference>
<dbReference type="PANTHER" id="PTHR46014">
    <property type="entry name" value="TETRATRICOPEPTIDE REPEAT PROTEIN 1"/>
    <property type="match status" value="1"/>
</dbReference>
<dbReference type="SUPFAM" id="SSF48452">
    <property type="entry name" value="TPR-like"/>
    <property type="match status" value="1"/>
</dbReference>
<evidence type="ECO:0000313" key="3">
    <source>
        <dbReference type="Proteomes" id="UP001057375"/>
    </source>
</evidence>
<dbReference type="Gene3D" id="1.25.40.10">
    <property type="entry name" value="Tetratricopeptide repeat domain"/>
    <property type="match status" value="1"/>
</dbReference>
<protein>
    <submittedName>
        <fullName evidence="2">Uncharacterized protein</fullName>
    </submittedName>
</protein>
<feature type="compositionally biased region" description="Basic and acidic residues" evidence="1">
    <location>
        <begin position="160"/>
        <end position="170"/>
    </location>
</feature>
<organism evidence="2 3">
    <name type="scientific">Aduncisulcus paluster</name>
    <dbReference type="NCBI Taxonomy" id="2918883"/>
    <lineage>
        <taxon>Eukaryota</taxon>
        <taxon>Metamonada</taxon>
        <taxon>Carpediemonas-like organisms</taxon>
        <taxon>Aduncisulcus</taxon>
    </lineage>
</organism>
<name>A0ABQ5KUJ6_9EUKA</name>
<dbReference type="InterPro" id="IPR011990">
    <property type="entry name" value="TPR-like_helical_dom_sf"/>
</dbReference>
<sequence length="297" mass="33951">MFPEAISSFIQGLDSLPCLKRSESNDLTVLRIALLSNKALAEQSIGRHEQCISTCTAALYLCPDAWKPRLRRAKSYASLSEFSKARDDIDIIDELRRRVQEHELLKLYEGIPTPPLPPIGMELPNPPKKSPKFPSSESEKSPKSSYVSSSKARIPPEMMEEPRVESIDEKMKKEERRRFEAFETKHIGDHFDSEEEKGTPISLRPTPEDLPHSEYPPIPSKIVEIASRWTKRQEDDYILFCQRVRTHAQQKDKEMMEKMLGKLKGFGNKVLGTFGLSLDSFKMEKKPDGSFSLNVKK</sequence>
<evidence type="ECO:0000313" key="2">
    <source>
        <dbReference type="EMBL" id="GKT36128.1"/>
    </source>
</evidence>
<keyword evidence="3" id="KW-1185">Reference proteome</keyword>
<proteinExistence type="predicted"/>
<feature type="region of interest" description="Disordered" evidence="1">
    <location>
        <begin position="115"/>
        <end position="170"/>
    </location>
</feature>
<feature type="compositionally biased region" description="Pro residues" evidence="1">
    <location>
        <begin position="115"/>
        <end position="128"/>
    </location>
</feature>
<evidence type="ECO:0000256" key="1">
    <source>
        <dbReference type="SAM" id="MobiDB-lite"/>
    </source>
</evidence>
<dbReference type="Proteomes" id="UP001057375">
    <property type="component" value="Unassembled WGS sequence"/>
</dbReference>
<dbReference type="PANTHER" id="PTHR46014:SF1">
    <property type="entry name" value="TETRATRICOPEPTIDE REPEAT PROTEIN 1"/>
    <property type="match status" value="1"/>
</dbReference>
<dbReference type="InterPro" id="IPR052769">
    <property type="entry name" value="TPR_domain_protein"/>
</dbReference>
<feature type="region of interest" description="Disordered" evidence="1">
    <location>
        <begin position="192"/>
        <end position="217"/>
    </location>
</feature>
<dbReference type="EMBL" id="BQXS01011149">
    <property type="protein sequence ID" value="GKT36128.1"/>
    <property type="molecule type" value="Genomic_DNA"/>
</dbReference>
<comment type="caution">
    <text evidence="2">The sequence shown here is derived from an EMBL/GenBank/DDBJ whole genome shotgun (WGS) entry which is preliminary data.</text>
</comment>
<gene>
    <name evidence="2" type="ORF">ADUPG1_009150</name>
</gene>
<accession>A0ABQ5KUJ6</accession>